<feature type="compositionally biased region" description="Basic and acidic residues" evidence="1">
    <location>
        <begin position="747"/>
        <end position="758"/>
    </location>
</feature>
<dbReference type="GO" id="GO:0003729">
    <property type="term" value="F:mRNA binding"/>
    <property type="evidence" value="ECO:0007669"/>
    <property type="project" value="TreeGrafter"/>
</dbReference>
<feature type="region of interest" description="Disordered" evidence="1">
    <location>
        <begin position="788"/>
        <end position="825"/>
    </location>
</feature>
<dbReference type="GO" id="GO:0043634">
    <property type="term" value="P:polyadenylation-dependent ncRNA catabolic process"/>
    <property type="evidence" value="ECO:0007669"/>
    <property type="project" value="TreeGrafter"/>
</dbReference>
<dbReference type="Pfam" id="PF22600">
    <property type="entry name" value="MTPAP-like_central"/>
    <property type="match status" value="1"/>
</dbReference>
<dbReference type="InterPro" id="IPR045862">
    <property type="entry name" value="Trf4-like"/>
</dbReference>
<dbReference type="Gene3D" id="1.10.1410.10">
    <property type="match status" value="1"/>
</dbReference>
<evidence type="ECO:0000313" key="3">
    <source>
        <dbReference type="EMBL" id="CAF9925061.1"/>
    </source>
</evidence>
<dbReference type="EMBL" id="CAJPDR010000198">
    <property type="protein sequence ID" value="CAF9925061.1"/>
    <property type="molecule type" value="Genomic_DNA"/>
</dbReference>
<evidence type="ECO:0000256" key="1">
    <source>
        <dbReference type="SAM" id="MobiDB-lite"/>
    </source>
</evidence>
<dbReference type="PANTHER" id="PTHR23092">
    <property type="entry name" value="POLY(A) RNA POLYMERASE"/>
    <property type="match status" value="1"/>
</dbReference>
<sequence length="825" mass="93099">MYRPALRLRSCCRQPWVPWFFFNVHIRRLSSASTVPVANSDKQAIETLEPWQDSGIKALARRQEDAKDIIVDDLSATLEAHRASNRAAVIRKVAQPPIDLAGPVLWPLLGNGGDGGSEAKKTHEGKEDEPHQMWPADSVQAKERYGNTGSRSYVKRTDPLEYTGVAQWPKHPWKINHSSKDMPMQRPWLAYMETTNENYLDRLTNEINAFEAYMKMSPTEEAASQLVISDVNLVVRKEPKIKSLTLLGSRSTGLATPISDFDFTFTLPSSLPGGWILPPSEAGVPPVESLDYYNRPKAVTALRKVDRHFRSSNKFSNTDFVRHARVPIIRSKHVATGLDVQIQTMAPYQAAQEYTIAYLSEFPSLRPLYIILRYCLEVRGLTTVFEGGLGSYSILMMIVTAMKHSSGKYVSEDLAGQLLHVLEFYGKADLYKVGFSADPPRVFDKRKEGWSLEERMARIADSQLSGIDQMQIFYPRKPYLLCLQDPANDLNDLGKNAYAIKHIQATFNKARESIQAALEAQSEKSDDRMKGRIWSCLDSLVRADYRLFEERRNRIEWCANPRELDDRDYSKDRITKEFEKRVNQYKGFAVDDENIAEPGLETIDENAAKSVEAEDGLSDGTRPAWYRKGLARTLERRARTKRREAREKAIAAEEKRKLQRLHGTNDDEYGWEPSSPTDQKTLLQAIAAPKSALAARAAASKRASHAQTQNQNQVGDTQTTEMRKVEARARLVHKYVSGRMGMIRKHAVTDKKPNDRVPKTSNPGGQASQQIPEALAVVKKVSTVVKKASVESSSMERTMKPYERDAGSGHIADRLESDGAFLPRR</sequence>
<dbReference type="GO" id="GO:1990817">
    <property type="term" value="F:poly(A) RNA polymerase activity"/>
    <property type="evidence" value="ECO:0007669"/>
    <property type="project" value="InterPro"/>
</dbReference>
<feature type="compositionally biased region" description="Polar residues" evidence="1">
    <location>
        <begin position="707"/>
        <end position="720"/>
    </location>
</feature>
<reference evidence="3" key="1">
    <citation type="submission" date="2021-03" db="EMBL/GenBank/DDBJ databases">
        <authorList>
            <person name="Tagirdzhanova G."/>
        </authorList>
    </citation>
    <scope>NUCLEOTIDE SEQUENCE</scope>
</reference>
<accession>A0A8H3FFF0</accession>
<evidence type="ECO:0000313" key="4">
    <source>
        <dbReference type="Proteomes" id="UP000664203"/>
    </source>
</evidence>
<proteinExistence type="predicted"/>
<keyword evidence="4" id="KW-1185">Reference proteome</keyword>
<dbReference type="Gene3D" id="3.30.460.10">
    <property type="entry name" value="Beta Polymerase, domain 2"/>
    <property type="match status" value="1"/>
</dbReference>
<dbReference type="AlphaFoldDB" id="A0A8H3FFF0"/>
<feature type="region of interest" description="Disordered" evidence="1">
    <location>
        <begin position="697"/>
        <end position="720"/>
    </location>
</feature>
<dbReference type="OrthoDB" id="273917at2759"/>
<gene>
    <name evidence="3" type="ORF">ALECFALPRED_002893</name>
</gene>
<dbReference type="PANTHER" id="PTHR23092:SF15">
    <property type="entry name" value="INACTIVE NON-CANONICAL POLY(A) RNA POLYMERASE PROTEIN TRF4-2-RELATED"/>
    <property type="match status" value="1"/>
</dbReference>
<dbReference type="GO" id="GO:0031123">
    <property type="term" value="P:RNA 3'-end processing"/>
    <property type="evidence" value="ECO:0007669"/>
    <property type="project" value="TreeGrafter"/>
</dbReference>
<feature type="region of interest" description="Disordered" evidence="1">
    <location>
        <begin position="656"/>
        <end position="677"/>
    </location>
</feature>
<dbReference type="SUPFAM" id="SSF81631">
    <property type="entry name" value="PAP/OAS1 substrate-binding domain"/>
    <property type="match status" value="1"/>
</dbReference>
<feature type="region of interest" description="Disordered" evidence="1">
    <location>
        <begin position="747"/>
        <end position="768"/>
    </location>
</feature>
<dbReference type="GO" id="GO:0031499">
    <property type="term" value="C:TRAMP complex"/>
    <property type="evidence" value="ECO:0007669"/>
    <property type="project" value="TreeGrafter"/>
</dbReference>
<organism evidence="3 4">
    <name type="scientific">Alectoria fallacina</name>
    <dbReference type="NCBI Taxonomy" id="1903189"/>
    <lineage>
        <taxon>Eukaryota</taxon>
        <taxon>Fungi</taxon>
        <taxon>Dikarya</taxon>
        <taxon>Ascomycota</taxon>
        <taxon>Pezizomycotina</taxon>
        <taxon>Lecanoromycetes</taxon>
        <taxon>OSLEUM clade</taxon>
        <taxon>Lecanoromycetidae</taxon>
        <taxon>Lecanorales</taxon>
        <taxon>Lecanorineae</taxon>
        <taxon>Parmeliaceae</taxon>
        <taxon>Alectoria</taxon>
    </lineage>
</organism>
<feature type="region of interest" description="Disordered" evidence="1">
    <location>
        <begin position="111"/>
        <end position="132"/>
    </location>
</feature>
<dbReference type="InterPro" id="IPR043519">
    <property type="entry name" value="NT_sf"/>
</dbReference>
<feature type="domain" description="Poly(A) RNA polymerase mitochondrial-like central palm" evidence="2">
    <location>
        <begin position="203"/>
        <end position="342"/>
    </location>
</feature>
<feature type="compositionally biased region" description="Polar residues" evidence="1">
    <location>
        <begin position="759"/>
        <end position="768"/>
    </location>
</feature>
<comment type="caution">
    <text evidence="3">The sequence shown here is derived from an EMBL/GenBank/DDBJ whole genome shotgun (WGS) entry which is preliminary data.</text>
</comment>
<feature type="compositionally biased region" description="Basic and acidic residues" evidence="1">
    <location>
        <begin position="797"/>
        <end position="817"/>
    </location>
</feature>
<evidence type="ECO:0000259" key="2">
    <source>
        <dbReference type="Pfam" id="PF22600"/>
    </source>
</evidence>
<dbReference type="Proteomes" id="UP000664203">
    <property type="component" value="Unassembled WGS sequence"/>
</dbReference>
<feature type="compositionally biased region" description="Basic and acidic residues" evidence="1">
    <location>
        <begin position="117"/>
        <end position="131"/>
    </location>
</feature>
<protein>
    <recommendedName>
        <fullName evidence="2">Poly(A) RNA polymerase mitochondrial-like central palm domain-containing protein</fullName>
    </recommendedName>
</protein>
<dbReference type="GO" id="GO:0005730">
    <property type="term" value="C:nucleolus"/>
    <property type="evidence" value="ECO:0007669"/>
    <property type="project" value="TreeGrafter"/>
</dbReference>
<dbReference type="CDD" id="cd05402">
    <property type="entry name" value="NT_PAP_TUTase"/>
    <property type="match status" value="1"/>
</dbReference>
<name>A0A8H3FFF0_9LECA</name>
<dbReference type="GO" id="GO:0010605">
    <property type="term" value="P:negative regulation of macromolecule metabolic process"/>
    <property type="evidence" value="ECO:0007669"/>
    <property type="project" value="UniProtKB-ARBA"/>
</dbReference>
<dbReference type="SUPFAM" id="SSF81301">
    <property type="entry name" value="Nucleotidyltransferase"/>
    <property type="match status" value="1"/>
</dbReference>
<dbReference type="InterPro" id="IPR054708">
    <property type="entry name" value="MTPAP-like_central"/>
</dbReference>